<gene>
    <name evidence="2" type="ORF">MUN82_15900</name>
</gene>
<dbReference type="RefSeq" id="WP_245092021.1">
    <property type="nucleotide sequence ID" value="NZ_CP095053.1"/>
</dbReference>
<dbReference type="GO" id="GO:0016758">
    <property type="term" value="F:hexosyltransferase activity"/>
    <property type="evidence" value="ECO:0007669"/>
    <property type="project" value="UniProtKB-ARBA"/>
</dbReference>
<dbReference type="InterPro" id="IPR029044">
    <property type="entry name" value="Nucleotide-diphossugar_trans"/>
</dbReference>
<evidence type="ECO:0000313" key="3">
    <source>
        <dbReference type="Proteomes" id="UP000829925"/>
    </source>
</evidence>
<dbReference type="SUPFAM" id="SSF53448">
    <property type="entry name" value="Nucleotide-diphospho-sugar transferases"/>
    <property type="match status" value="1"/>
</dbReference>
<proteinExistence type="predicted"/>
<name>A0A8T9SX91_9BACT</name>
<dbReference type="InterPro" id="IPR001173">
    <property type="entry name" value="Glyco_trans_2-like"/>
</dbReference>
<evidence type="ECO:0000259" key="1">
    <source>
        <dbReference type="Pfam" id="PF00535"/>
    </source>
</evidence>
<accession>A0A8T9SX91</accession>
<evidence type="ECO:0000313" key="2">
    <source>
        <dbReference type="EMBL" id="UOR04416.1"/>
    </source>
</evidence>
<dbReference type="EC" id="2.4.-.-" evidence="2"/>
<dbReference type="PANTHER" id="PTHR22916:SF3">
    <property type="entry name" value="UDP-GLCNAC:BETAGAL BETA-1,3-N-ACETYLGLUCOSAMINYLTRANSFERASE-LIKE PROTEIN 1"/>
    <property type="match status" value="1"/>
</dbReference>
<dbReference type="Pfam" id="PF00535">
    <property type="entry name" value="Glycos_transf_2"/>
    <property type="match status" value="1"/>
</dbReference>
<keyword evidence="2" id="KW-0328">Glycosyltransferase</keyword>
<dbReference type="PANTHER" id="PTHR22916">
    <property type="entry name" value="GLYCOSYLTRANSFERASE"/>
    <property type="match status" value="1"/>
</dbReference>
<feature type="domain" description="Glycosyltransferase 2-like" evidence="1">
    <location>
        <begin position="23"/>
        <end position="148"/>
    </location>
</feature>
<dbReference type="Proteomes" id="UP000829925">
    <property type="component" value="Chromosome"/>
</dbReference>
<protein>
    <submittedName>
        <fullName evidence="2">Glycosyltransferase</fullName>
        <ecNumber evidence="2">2.4.-.-</ecNumber>
    </submittedName>
</protein>
<organism evidence="2 3">
    <name type="scientific">Hymenobacter aerilatus</name>
    <dbReference type="NCBI Taxonomy" id="2932251"/>
    <lineage>
        <taxon>Bacteria</taxon>
        <taxon>Pseudomonadati</taxon>
        <taxon>Bacteroidota</taxon>
        <taxon>Cytophagia</taxon>
        <taxon>Cytophagales</taxon>
        <taxon>Hymenobacteraceae</taxon>
        <taxon>Hymenobacter</taxon>
    </lineage>
</organism>
<sequence length="314" mass="35474">MYYPYPTCLVNEFLPSAVLPVVSVIIPCYNQAHFLGKALASVQQQSYPAVEIVLVDDGSTDATRAVALAHAPALRYVYQDNQGLSAARNTGIRHSTGTYLVFLDADDWLYPQALALNVAYLQQNPHAAFVSGAFMCVFTGENIISLVKRTIDADHYLHLLRGNYLGMPAVALYQRWVFDDFLYDTELNICSDYDLCLRVARHHPVLHHTQPVAAYRQHTTNMSGNVVPMLNAVLQTLYQHKSQLRTPAEKRAYRDGIRQWKKYYATNVYNRLRARQLALSVPVVQTLLKHHPASLLKFFIATIYRPTLAPSPHS</sequence>
<keyword evidence="3" id="KW-1185">Reference proteome</keyword>
<dbReference type="AlphaFoldDB" id="A0A8T9SX91"/>
<dbReference type="Gene3D" id="3.90.550.10">
    <property type="entry name" value="Spore Coat Polysaccharide Biosynthesis Protein SpsA, Chain A"/>
    <property type="match status" value="1"/>
</dbReference>
<dbReference type="KEGG" id="haei:MUN82_15900"/>
<keyword evidence="2" id="KW-0808">Transferase</keyword>
<dbReference type="EMBL" id="CP095053">
    <property type="protein sequence ID" value="UOR04416.1"/>
    <property type="molecule type" value="Genomic_DNA"/>
</dbReference>
<reference evidence="2 3" key="1">
    <citation type="submission" date="2022-04" db="EMBL/GenBank/DDBJ databases">
        <title>Hymenobacter sp. isolated from the air.</title>
        <authorList>
            <person name="Won M."/>
            <person name="Lee C.-M."/>
            <person name="Woen H.-Y."/>
            <person name="Kwon S.-W."/>
        </authorList>
    </citation>
    <scope>NUCLEOTIDE SEQUENCE [LARGE SCALE GENOMIC DNA]</scope>
    <source>
        <strain evidence="3">5413 J-13</strain>
    </source>
</reference>